<proteinExistence type="predicted"/>
<reference evidence="2" key="1">
    <citation type="journal article" date="2011" name="BMC Evol. Biol.">
        <title>Ten new complete mitochondrial genomes of pulmonates (Mollusca: Gastropoda) and their impact on phylogenetic relationships.</title>
        <authorList>
            <person name="White T.R."/>
            <person name="Conrad M.M."/>
            <person name="Tseng R."/>
            <person name="Balayan S."/>
            <person name="Golding R."/>
            <person name="de Frias Martins A.M."/>
            <person name="Dayrat B.A."/>
        </authorList>
    </citation>
    <scope>NUCLEOTIDE SEQUENCE</scope>
</reference>
<gene>
    <name evidence="2" type="primary">nad6</name>
</gene>
<sequence>MFELAEYSGLLTLFLIASFPIFTSPIGLGGMLVLISFMLVVQLAMYFSGWYAYILFLVYIGGLLVLFIYVCMVSSNYRLSASPKVVVPVVLRVLVASVLVTGATSTKILGFSGWESGGALSLGLFIGLVILLLVAFLAVARIITGGSVAGSIAVSVGTT</sequence>
<accession>G8HP97</accession>
<reference evidence="2" key="2">
    <citation type="submission" date="2011-08" db="EMBL/GenBank/DDBJ databases">
        <authorList>
            <person name="Dayrat B."/>
        </authorList>
    </citation>
    <scope>NUCLEOTIDE SEQUENCE</scope>
</reference>
<name>G8HP97_9EUPU</name>
<keyword evidence="2" id="KW-0496">Mitochondrion</keyword>
<feature type="transmembrane region" description="Helical" evidence="1">
    <location>
        <begin position="85"/>
        <end position="105"/>
    </location>
</feature>
<keyword evidence="1" id="KW-1133">Transmembrane helix</keyword>
<dbReference type="AlphaFoldDB" id="G8HP97"/>
<organism evidence="2">
    <name type="scientific">Ovatella vulcani</name>
    <dbReference type="NCBI Taxonomy" id="999270"/>
    <lineage>
        <taxon>Eukaryota</taxon>
        <taxon>Metazoa</taxon>
        <taxon>Spiralia</taxon>
        <taxon>Lophotrochozoa</taxon>
        <taxon>Mollusca</taxon>
        <taxon>Gastropoda</taxon>
        <taxon>Heterobranchia</taxon>
        <taxon>Euthyneura</taxon>
        <taxon>Panpulmonata</taxon>
        <taxon>Eupulmonata</taxon>
        <taxon>Ellobiida</taxon>
        <taxon>Ellobioidea</taxon>
        <taxon>Ellobiidae</taxon>
        <taxon>Ovatella</taxon>
    </lineage>
</organism>
<dbReference type="EMBL" id="JN615139">
    <property type="protein sequence ID" value="AEQ93846.1"/>
    <property type="molecule type" value="Genomic_DNA"/>
</dbReference>
<geneLocation type="mitochondrion" evidence="2"/>
<keyword evidence="1" id="KW-0472">Membrane</keyword>
<feature type="transmembrane region" description="Helical" evidence="1">
    <location>
        <begin position="12"/>
        <end position="44"/>
    </location>
</feature>
<evidence type="ECO:0000313" key="2">
    <source>
        <dbReference type="EMBL" id="AEQ93846.1"/>
    </source>
</evidence>
<evidence type="ECO:0000256" key="1">
    <source>
        <dbReference type="SAM" id="Phobius"/>
    </source>
</evidence>
<protein>
    <submittedName>
        <fullName evidence="2">NADH dehydrogenase subunit 6</fullName>
    </submittedName>
</protein>
<feature type="transmembrane region" description="Helical" evidence="1">
    <location>
        <begin position="117"/>
        <end position="139"/>
    </location>
</feature>
<keyword evidence="1" id="KW-0812">Transmembrane</keyword>
<feature type="transmembrane region" description="Helical" evidence="1">
    <location>
        <begin position="50"/>
        <end position="73"/>
    </location>
</feature>